<keyword evidence="1" id="KW-0812">Transmembrane</keyword>
<organism evidence="2 3">
    <name type="scientific">Oceanicola granulosus (strain ATCC BAA-861 / DSM 15982 / KCTC 12143 / HTCC2516)</name>
    <dbReference type="NCBI Taxonomy" id="314256"/>
    <lineage>
        <taxon>Bacteria</taxon>
        <taxon>Pseudomonadati</taxon>
        <taxon>Pseudomonadota</taxon>
        <taxon>Alphaproteobacteria</taxon>
        <taxon>Rhodobacterales</taxon>
        <taxon>Roseobacteraceae</taxon>
        <taxon>Oceanicola</taxon>
    </lineage>
</organism>
<keyword evidence="3" id="KW-1185">Reference proteome</keyword>
<evidence type="ECO:0000313" key="3">
    <source>
        <dbReference type="Proteomes" id="UP000003635"/>
    </source>
</evidence>
<evidence type="ECO:0000313" key="2">
    <source>
        <dbReference type="EMBL" id="EAR51186.1"/>
    </source>
</evidence>
<sequence>MNAFRSLAAGLLLAIGAATLAWLHAGPLAAILAYVLGGMTGVALAAAISLLRPPAREGAPARPAPA</sequence>
<comment type="caution">
    <text evidence="2">The sequence shown here is derived from an EMBL/GenBank/DDBJ whole genome shotgun (WGS) entry which is preliminary data.</text>
</comment>
<keyword evidence="1" id="KW-1133">Transmembrane helix</keyword>
<reference evidence="2 3" key="1">
    <citation type="journal article" date="2010" name="J. Bacteriol.">
        <title>Genome sequences of Oceanicola granulosus HTCC2516(T) and Oceanicola batsensis HTCC2597(TDelta).</title>
        <authorList>
            <person name="Thrash J.C."/>
            <person name="Cho J.C."/>
            <person name="Vergin K.L."/>
            <person name="Giovannoni S.J."/>
        </authorList>
    </citation>
    <scope>NUCLEOTIDE SEQUENCE [LARGE SCALE GENOMIC DNA]</scope>
    <source>
        <strain evidence="3">ATCC BAA-861 / DSM 15982 / KCTC 12143 / HTCC2516</strain>
    </source>
</reference>
<evidence type="ECO:0000256" key="1">
    <source>
        <dbReference type="SAM" id="Phobius"/>
    </source>
</evidence>
<accession>Q2CES2</accession>
<dbReference type="RefSeq" id="WP_007256508.1">
    <property type="nucleotide sequence ID" value="NZ_CH724108.1"/>
</dbReference>
<feature type="transmembrane region" description="Helical" evidence="1">
    <location>
        <begin position="31"/>
        <end position="51"/>
    </location>
</feature>
<proteinExistence type="predicted"/>
<protein>
    <submittedName>
        <fullName evidence="2">Uncharacterized protein</fullName>
    </submittedName>
</protein>
<name>Q2CES2_OCEGH</name>
<dbReference type="AlphaFoldDB" id="Q2CES2"/>
<keyword evidence="1" id="KW-0472">Membrane</keyword>
<gene>
    <name evidence="2" type="ORF">OG2516_14965</name>
</gene>
<dbReference type="Proteomes" id="UP000003635">
    <property type="component" value="Unassembled WGS sequence"/>
</dbReference>
<dbReference type="HOGENOM" id="CLU_2826871_0_0_5"/>
<dbReference type="EMBL" id="AAOT01000016">
    <property type="protein sequence ID" value="EAR51186.1"/>
    <property type="molecule type" value="Genomic_DNA"/>
</dbReference>